<name>Q4DVB9_TRYCC</name>
<dbReference type="EMBL" id="AAHK01000149">
    <property type="protein sequence ID" value="EAN96490.1"/>
    <property type="molecule type" value="Genomic_DNA"/>
</dbReference>
<protein>
    <submittedName>
        <fullName evidence="1">Uncharacterized protein</fullName>
    </submittedName>
</protein>
<gene>
    <name evidence="1" type="ORF">Tc00.1047053511217.209</name>
</gene>
<evidence type="ECO:0000313" key="1">
    <source>
        <dbReference type="EMBL" id="EAN96490.1"/>
    </source>
</evidence>
<evidence type="ECO:0000313" key="2">
    <source>
        <dbReference type="Proteomes" id="UP000002296"/>
    </source>
</evidence>
<keyword evidence="2" id="KW-1185">Reference proteome</keyword>
<dbReference type="InParanoid" id="Q4DVB9"/>
<dbReference type="GeneID" id="3550564"/>
<proteinExistence type="predicted"/>
<comment type="caution">
    <text evidence="1">The sequence shown here is derived from an EMBL/GenBank/DDBJ whole genome shotgun (WGS) entry which is preliminary data.</text>
</comment>
<accession>Q4DVB9</accession>
<reference evidence="1 2" key="1">
    <citation type="journal article" date="2005" name="Science">
        <title>The genome sequence of Trypanosoma cruzi, etiologic agent of Chagas disease.</title>
        <authorList>
            <person name="El-Sayed N.M."/>
            <person name="Myler P.J."/>
            <person name="Bartholomeu D.C."/>
            <person name="Nilsson D."/>
            <person name="Aggarwal G."/>
            <person name="Tran A.N."/>
            <person name="Ghedin E."/>
            <person name="Worthey E.A."/>
            <person name="Delcher A.L."/>
            <person name="Blandin G."/>
            <person name="Westenberger S.J."/>
            <person name="Caler E."/>
            <person name="Cerqueira G.C."/>
            <person name="Branche C."/>
            <person name="Haas B."/>
            <person name="Anupama A."/>
            <person name="Arner E."/>
            <person name="Aslund L."/>
            <person name="Attipoe P."/>
            <person name="Bontempi E."/>
            <person name="Bringaud F."/>
            <person name="Burton P."/>
            <person name="Cadag E."/>
            <person name="Campbell D.A."/>
            <person name="Carrington M."/>
            <person name="Crabtree J."/>
            <person name="Darban H."/>
            <person name="da Silveira J.F."/>
            <person name="de Jong P."/>
            <person name="Edwards K."/>
            <person name="Englund P.T."/>
            <person name="Fazelina G."/>
            <person name="Feldblyum T."/>
            <person name="Ferella M."/>
            <person name="Frasch A.C."/>
            <person name="Gull K."/>
            <person name="Horn D."/>
            <person name="Hou L."/>
            <person name="Huang Y."/>
            <person name="Kindlund E."/>
            <person name="Klingbeil M."/>
            <person name="Kluge S."/>
            <person name="Koo H."/>
            <person name="Lacerda D."/>
            <person name="Levin M.J."/>
            <person name="Lorenzi H."/>
            <person name="Louie T."/>
            <person name="Machado C.R."/>
            <person name="McCulloch R."/>
            <person name="McKenna A."/>
            <person name="Mizuno Y."/>
            <person name="Mottram J.C."/>
            <person name="Nelson S."/>
            <person name="Ochaya S."/>
            <person name="Osoegawa K."/>
            <person name="Pai G."/>
            <person name="Parsons M."/>
            <person name="Pentony M."/>
            <person name="Pettersson U."/>
            <person name="Pop M."/>
            <person name="Ramirez J.L."/>
            <person name="Rinta J."/>
            <person name="Robertson L."/>
            <person name="Salzberg S.L."/>
            <person name="Sanchez D.O."/>
            <person name="Seyler A."/>
            <person name="Sharma R."/>
            <person name="Shetty J."/>
            <person name="Simpson A.J."/>
            <person name="Sisk E."/>
            <person name="Tammi M.T."/>
            <person name="Tarleton R."/>
            <person name="Teixeira S."/>
            <person name="Van Aken S."/>
            <person name="Vogt C."/>
            <person name="Ward P.N."/>
            <person name="Wickstead B."/>
            <person name="Wortman J."/>
            <person name="White O."/>
            <person name="Fraser C.M."/>
            <person name="Stuart K.D."/>
            <person name="Andersson B."/>
        </authorList>
    </citation>
    <scope>NUCLEOTIDE SEQUENCE [LARGE SCALE GENOMIC DNA]</scope>
    <source>
        <strain evidence="1 2">CL Brener</strain>
    </source>
</reference>
<dbReference type="Proteomes" id="UP000002296">
    <property type="component" value="Unassembled WGS sequence"/>
</dbReference>
<dbReference type="PaxDb" id="353153-Q4DVB9"/>
<dbReference type="KEGG" id="tcr:511217.209"/>
<organism evidence="1 2">
    <name type="scientific">Trypanosoma cruzi (strain CL Brener)</name>
    <dbReference type="NCBI Taxonomy" id="353153"/>
    <lineage>
        <taxon>Eukaryota</taxon>
        <taxon>Discoba</taxon>
        <taxon>Euglenozoa</taxon>
        <taxon>Kinetoplastea</taxon>
        <taxon>Metakinetoplastina</taxon>
        <taxon>Trypanosomatida</taxon>
        <taxon>Trypanosomatidae</taxon>
        <taxon>Trypanosoma</taxon>
        <taxon>Schizotrypanum</taxon>
    </lineage>
</organism>
<sequence length="285" mass="31029">MPVRVFVTLPPADGPAVTEEVLAQQVMQEFMAMRHAGSSVELLCSVSSARLQQTIAERYPLAYNRLLLEGRWRGKWHFFAEEIVGLRCFLYTLRDYAETRDLEVHVAFSELRCCVKDEDARAVRQADGSVGALLREHLLQKDALHRWCDEAVKAAQADGGAGGADRALWRAPPPAPAPDEAREAVAFLRVRGWKFWVASAPRREGGCSDHDGERHACAAHECTAAPPSRRPLSSIVGAGELRQAIREGPLHGGHGVRSEGRGGRGATRCGKGAGCCGRTSLSSLQ</sequence>
<dbReference type="RefSeq" id="XP_818341.1">
    <property type="nucleotide sequence ID" value="XM_813248.1"/>
</dbReference>
<dbReference type="AlphaFoldDB" id="Q4DVB9"/>
<feature type="non-terminal residue" evidence="1">
    <location>
        <position position="285"/>
    </location>
</feature>